<dbReference type="GO" id="GO:0009103">
    <property type="term" value="P:lipopolysaccharide biosynthetic process"/>
    <property type="evidence" value="ECO:0007669"/>
    <property type="project" value="TreeGrafter"/>
</dbReference>
<keyword evidence="3 9" id="KW-0808">Transferase</keyword>
<feature type="transmembrane region" description="Helical" evidence="8">
    <location>
        <begin position="47"/>
        <end position="66"/>
    </location>
</feature>
<feature type="transmembrane region" description="Helical" evidence="8">
    <location>
        <begin position="228"/>
        <end position="251"/>
    </location>
</feature>
<evidence type="ECO:0000256" key="1">
    <source>
        <dbReference type="ARBA" id="ARBA00004651"/>
    </source>
</evidence>
<evidence type="ECO:0000256" key="4">
    <source>
        <dbReference type="ARBA" id="ARBA00022692"/>
    </source>
</evidence>
<organism evidence="9">
    <name type="scientific">uncultured Alphaproteobacteria bacterium</name>
    <dbReference type="NCBI Taxonomy" id="91750"/>
    <lineage>
        <taxon>Bacteria</taxon>
        <taxon>Pseudomonadati</taxon>
        <taxon>Pseudomonadota</taxon>
        <taxon>Alphaproteobacteria</taxon>
        <taxon>environmental samples</taxon>
    </lineage>
</organism>
<accession>A0A212KCV5</accession>
<dbReference type="GO" id="GO:0044038">
    <property type="term" value="P:cell wall macromolecule biosynthetic process"/>
    <property type="evidence" value="ECO:0007669"/>
    <property type="project" value="TreeGrafter"/>
</dbReference>
<feature type="binding site" evidence="7">
    <location>
        <position position="146"/>
    </location>
    <ligand>
        <name>Mg(2+)</name>
        <dbReference type="ChEBI" id="CHEBI:18420"/>
    </ligand>
</feature>
<dbReference type="AlphaFoldDB" id="A0A212KCV5"/>
<feature type="transmembrane region" description="Helical" evidence="8">
    <location>
        <begin position="272"/>
        <end position="293"/>
    </location>
</feature>
<keyword evidence="7" id="KW-0460">Magnesium</keyword>
<keyword evidence="2" id="KW-1003">Cell membrane</keyword>
<dbReference type="InterPro" id="IPR000715">
    <property type="entry name" value="Glycosyl_transferase_4"/>
</dbReference>
<dbReference type="GO" id="GO:0016780">
    <property type="term" value="F:phosphotransferase activity, for other substituted phosphate groups"/>
    <property type="evidence" value="ECO:0007669"/>
    <property type="project" value="InterPro"/>
</dbReference>
<comment type="subcellular location">
    <subcellularLocation>
        <location evidence="1">Cell membrane</location>
        <topology evidence="1">Multi-pass membrane protein</topology>
    </subcellularLocation>
</comment>
<dbReference type="Pfam" id="PF00953">
    <property type="entry name" value="Glycos_transf_4"/>
    <property type="match status" value="1"/>
</dbReference>
<evidence type="ECO:0000256" key="2">
    <source>
        <dbReference type="ARBA" id="ARBA00022475"/>
    </source>
</evidence>
<keyword evidence="4 8" id="KW-0812">Transmembrane</keyword>
<dbReference type="PANTHER" id="PTHR22926:SF3">
    <property type="entry name" value="UNDECAPRENYL-PHOSPHATE ALPHA-N-ACETYLGLUCOSAMINYL 1-PHOSPHATE TRANSFERASE"/>
    <property type="match status" value="1"/>
</dbReference>
<protein>
    <submittedName>
        <fullName evidence="9">UDP-N-acetylmuramyl pentapeptide phosphotransferase</fullName>
    </submittedName>
</protein>
<keyword evidence="6 8" id="KW-0472">Membrane</keyword>
<dbReference type="CDD" id="cd06854">
    <property type="entry name" value="GT_WbpL_WbcO_like"/>
    <property type="match status" value="1"/>
</dbReference>
<keyword evidence="7" id="KW-0479">Metal-binding</keyword>
<dbReference type="GO" id="GO:0005886">
    <property type="term" value="C:plasma membrane"/>
    <property type="evidence" value="ECO:0007669"/>
    <property type="project" value="UniProtKB-SubCell"/>
</dbReference>
<keyword evidence="5 8" id="KW-1133">Transmembrane helix</keyword>
<feature type="transmembrane region" description="Helical" evidence="8">
    <location>
        <begin position="168"/>
        <end position="192"/>
    </location>
</feature>
<dbReference type="GO" id="GO:0071555">
    <property type="term" value="P:cell wall organization"/>
    <property type="evidence" value="ECO:0007669"/>
    <property type="project" value="TreeGrafter"/>
</dbReference>
<sequence length="328" mass="33968">MTLGLLFAAAFAAAALATGAVRRWLRAREILDRPNHRSSHTVPTPRGGGLAVTPLVLAGCAGWFALAGGGPGDWAMLAGAALLAGVSWRDDTASLPPLPRFAAQIVAVAAALATMPHVGFSAGLLPAAAETLLVGLAWVWFVNLFNFMDGIDGITGVETASIAVGLSIALPGAVAAGPLAIVAGCALGFLVWNWHPAKIFMGDVGSIPLGYVLGYLLLSGAAHHPAGWAVALILPAYYWADATVTLVRRALAGKAIWRAHREHFYQRATQGGWSHARVSGIVLLGNLGLIGMARLAGLGYPWLALAGAAAATLLVLALFAQRYRNPKD</sequence>
<evidence type="ECO:0000256" key="8">
    <source>
        <dbReference type="SAM" id="Phobius"/>
    </source>
</evidence>
<evidence type="ECO:0000256" key="5">
    <source>
        <dbReference type="ARBA" id="ARBA00022989"/>
    </source>
</evidence>
<evidence type="ECO:0000256" key="7">
    <source>
        <dbReference type="PIRSR" id="PIRSR600715-1"/>
    </source>
</evidence>
<feature type="transmembrane region" description="Helical" evidence="8">
    <location>
        <begin position="299"/>
        <end position="320"/>
    </location>
</feature>
<feature type="transmembrane region" description="Helical" evidence="8">
    <location>
        <begin position="204"/>
        <end position="222"/>
    </location>
</feature>
<comment type="cofactor">
    <cofactor evidence="7">
        <name>Mg(2+)</name>
        <dbReference type="ChEBI" id="CHEBI:18420"/>
    </cofactor>
</comment>
<feature type="transmembrane region" description="Helical" evidence="8">
    <location>
        <begin position="101"/>
        <end position="120"/>
    </location>
</feature>
<gene>
    <name evidence="9" type="ORF">KL86APRO_12632</name>
</gene>
<evidence type="ECO:0000313" key="9">
    <source>
        <dbReference type="EMBL" id="SBW09604.1"/>
    </source>
</evidence>
<feature type="binding site" evidence="7">
    <location>
        <position position="203"/>
    </location>
    <ligand>
        <name>Mg(2+)</name>
        <dbReference type="ChEBI" id="CHEBI:18420"/>
    </ligand>
</feature>
<proteinExistence type="predicted"/>
<dbReference type="EMBL" id="FLUO01000001">
    <property type="protein sequence ID" value="SBW09604.1"/>
    <property type="molecule type" value="Genomic_DNA"/>
</dbReference>
<dbReference type="GO" id="GO:0046872">
    <property type="term" value="F:metal ion binding"/>
    <property type="evidence" value="ECO:0007669"/>
    <property type="project" value="UniProtKB-KW"/>
</dbReference>
<reference evidence="9" key="1">
    <citation type="submission" date="2016-04" db="EMBL/GenBank/DDBJ databases">
        <authorList>
            <person name="Evans L.H."/>
            <person name="Alamgir A."/>
            <person name="Owens N."/>
            <person name="Weber N.D."/>
            <person name="Virtaneva K."/>
            <person name="Barbian K."/>
            <person name="Babar A."/>
            <person name="Rosenke K."/>
        </authorList>
    </citation>
    <scope>NUCLEOTIDE SEQUENCE</scope>
    <source>
        <strain evidence="9">86</strain>
    </source>
</reference>
<evidence type="ECO:0000256" key="6">
    <source>
        <dbReference type="ARBA" id="ARBA00023136"/>
    </source>
</evidence>
<dbReference type="PANTHER" id="PTHR22926">
    <property type="entry name" value="PHOSPHO-N-ACETYLMURAMOYL-PENTAPEPTIDE-TRANSFERASE"/>
    <property type="match status" value="1"/>
</dbReference>
<name>A0A212KCV5_9PROT</name>
<feature type="transmembrane region" description="Helical" evidence="8">
    <location>
        <begin position="127"/>
        <end position="148"/>
    </location>
</feature>
<evidence type="ECO:0000256" key="3">
    <source>
        <dbReference type="ARBA" id="ARBA00022679"/>
    </source>
</evidence>